<reference evidence="2" key="1">
    <citation type="submission" date="2020-12" db="EMBL/GenBank/DDBJ databases">
        <title>Mitochondrial Genome of Geomydoecus aurei, a Pocket-Gopher Louse.</title>
        <authorList>
            <person name="Spradling T.A."/>
            <person name="Place A.C."/>
            <person name="Campbell A.L."/>
            <person name="Demastes J.W."/>
        </authorList>
    </citation>
    <scope>NUCLEOTIDE SEQUENCE</scope>
</reference>
<accession>A0A8F4MC45</accession>
<sequence length="53" mass="6000">MPQLHPCDWLSSSVLVLLLLLNFVVLIHFTPYQFESCSTSGKVEESMGMPQVF</sequence>
<gene>
    <name evidence="2" type="primary">atp8</name>
</gene>
<organism evidence="2">
    <name type="scientific">Geomydoecus aurei</name>
    <dbReference type="NCBI Taxonomy" id="161607"/>
    <lineage>
        <taxon>Eukaryota</taxon>
        <taxon>Metazoa</taxon>
        <taxon>Ecdysozoa</taxon>
        <taxon>Arthropoda</taxon>
        <taxon>Hexapoda</taxon>
        <taxon>Insecta</taxon>
        <taxon>Pterygota</taxon>
        <taxon>Neoptera</taxon>
        <taxon>Paraneoptera</taxon>
        <taxon>Psocodea</taxon>
        <taxon>Troctomorpha</taxon>
        <taxon>Phthiraptera</taxon>
        <taxon>Trichodectera</taxon>
        <taxon>Trichodectidae</taxon>
        <taxon>Geomydoecus</taxon>
    </lineage>
</organism>
<evidence type="ECO:0000256" key="1">
    <source>
        <dbReference type="SAM" id="Phobius"/>
    </source>
</evidence>
<keyword evidence="2" id="KW-0496">Mitochondrion</keyword>
<keyword evidence="1" id="KW-0812">Transmembrane</keyword>
<geneLocation type="mitochondrion" evidence="2"/>
<keyword evidence="1" id="KW-1133">Transmembrane helix</keyword>
<keyword evidence="1" id="KW-0472">Membrane</keyword>
<protein>
    <submittedName>
        <fullName evidence="2">ATP synthase F0 subunit 8</fullName>
    </submittedName>
</protein>
<dbReference type="EMBL" id="MW396902">
    <property type="protein sequence ID" value="QXE40892.1"/>
    <property type="molecule type" value="Genomic_DNA"/>
</dbReference>
<name>A0A8F4MC45_9NEOP</name>
<evidence type="ECO:0000313" key="2">
    <source>
        <dbReference type="EMBL" id="QXE40892.1"/>
    </source>
</evidence>
<feature type="transmembrane region" description="Helical" evidence="1">
    <location>
        <begin position="12"/>
        <end position="32"/>
    </location>
</feature>
<proteinExistence type="predicted"/>
<dbReference type="AlphaFoldDB" id="A0A8F4MC45"/>